<proteinExistence type="predicted"/>
<keyword evidence="3" id="KW-1185">Reference proteome</keyword>
<feature type="transmembrane region" description="Helical" evidence="1">
    <location>
        <begin position="29"/>
        <end position="51"/>
    </location>
</feature>
<dbReference type="Proteomes" id="UP000076798">
    <property type="component" value="Unassembled WGS sequence"/>
</dbReference>
<keyword evidence="1" id="KW-0812">Transmembrane</keyword>
<evidence type="ECO:0000313" key="2">
    <source>
        <dbReference type="EMBL" id="KZT38778.1"/>
    </source>
</evidence>
<feature type="transmembrane region" description="Helical" evidence="1">
    <location>
        <begin position="142"/>
        <end position="162"/>
    </location>
</feature>
<feature type="transmembrane region" description="Helical" evidence="1">
    <location>
        <begin position="214"/>
        <end position="237"/>
    </location>
</feature>
<keyword evidence="1" id="KW-1133">Transmembrane helix</keyword>
<feature type="transmembrane region" description="Helical" evidence="1">
    <location>
        <begin position="243"/>
        <end position="266"/>
    </location>
</feature>
<sequence length="310" mass="35237">MTSNVTTISSLTVSFEAVSACVRELELRVGVSCSLYSLLFILFLVTVRVFLAQCRAESCFKIIIVVVMVTFGIATATFVLTMYNISTQLQPQSGRQGFEPRFSCNEDLNSRFLLPLFIFQMLVVDSFTIYRTWLLYKKKYSVIIFPCLCSMALFGSFLFNLIDPQNPQEVFLVYYFNLPLSLLLNACCTGFIAVRLIKIHFELKQPRGRLIWQFFVFSGIVYNLVLFFLFIGIFAGWADGMTLVGPIAITCTAAIAFDFLVLQIALTKAFNTHILVAREDSEEDSLDENHETREFNKAIAEFLTLQNELT</sequence>
<gene>
    <name evidence="2" type="ORF">SISSUDRAFT_1046533</name>
</gene>
<organism evidence="2 3">
    <name type="scientific">Sistotremastrum suecicum HHB10207 ss-3</name>
    <dbReference type="NCBI Taxonomy" id="1314776"/>
    <lineage>
        <taxon>Eukaryota</taxon>
        <taxon>Fungi</taxon>
        <taxon>Dikarya</taxon>
        <taxon>Basidiomycota</taxon>
        <taxon>Agaricomycotina</taxon>
        <taxon>Agaricomycetes</taxon>
        <taxon>Sistotremastrales</taxon>
        <taxon>Sistotremastraceae</taxon>
        <taxon>Sistotremastrum</taxon>
    </lineage>
</organism>
<dbReference type="EMBL" id="KV428057">
    <property type="protein sequence ID" value="KZT38778.1"/>
    <property type="molecule type" value="Genomic_DNA"/>
</dbReference>
<name>A0A166DQ34_9AGAM</name>
<evidence type="ECO:0000313" key="3">
    <source>
        <dbReference type="Proteomes" id="UP000076798"/>
    </source>
</evidence>
<dbReference type="AlphaFoldDB" id="A0A166DQ34"/>
<evidence type="ECO:0000256" key="1">
    <source>
        <dbReference type="SAM" id="Phobius"/>
    </source>
</evidence>
<evidence type="ECO:0008006" key="4">
    <source>
        <dbReference type="Google" id="ProtNLM"/>
    </source>
</evidence>
<feature type="transmembrane region" description="Helical" evidence="1">
    <location>
        <begin position="112"/>
        <end position="130"/>
    </location>
</feature>
<feature type="transmembrane region" description="Helical" evidence="1">
    <location>
        <begin position="63"/>
        <end position="85"/>
    </location>
</feature>
<feature type="transmembrane region" description="Helical" evidence="1">
    <location>
        <begin position="174"/>
        <end position="194"/>
    </location>
</feature>
<keyword evidence="1" id="KW-0472">Membrane</keyword>
<protein>
    <recommendedName>
        <fullName evidence="4">Chitin synthase export chaperone</fullName>
    </recommendedName>
</protein>
<dbReference type="OrthoDB" id="2873242at2759"/>
<reference evidence="2 3" key="1">
    <citation type="journal article" date="2016" name="Mol. Biol. Evol.">
        <title>Comparative Genomics of Early-Diverging Mushroom-Forming Fungi Provides Insights into the Origins of Lignocellulose Decay Capabilities.</title>
        <authorList>
            <person name="Nagy L.G."/>
            <person name="Riley R."/>
            <person name="Tritt A."/>
            <person name="Adam C."/>
            <person name="Daum C."/>
            <person name="Floudas D."/>
            <person name="Sun H."/>
            <person name="Yadav J.S."/>
            <person name="Pangilinan J."/>
            <person name="Larsson K.H."/>
            <person name="Matsuura K."/>
            <person name="Barry K."/>
            <person name="Labutti K."/>
            <person name="Kuo R."/>
            <person name="Ohm R.A."/>
            <person name="Bhattacharya S.S."/>
            <person name="Shirouzu T."/>
            <person name="Yoshinaga Y."/>
            <person name="Martin F.M."/>
            <person name="Grigoriev I.V."/>
            <person name="Hibbett D.S."/>
        </authorList>
    </citation>
    <scope>NUCLEOTIDE SEQUENCE [LARGE SCALE GENOMIC DNA]</scope>
    <source>
        <strain evidence="2 3">HHB10207 ss-3</strain>
    </source>
</reference>
<accession>A0A166DQ34</accession>